<dbReference type="InterPro" id="IPR002918">
    <property type="entry name" value="Lipase_EstA/Esterase_EstB"/>
</dbReference>
<dbReference type="PANTHER" id="PTHR32015:SF1">
    <property type="entry name" value="LIPASE"/>
    <property type="match status" value="1"/>
</dbReference>
<keyword evidence="4" id="KW-1185">Reference proteome</keyword>
<reference evidence="4" key="1">
    <citation type="journal article" date="2019" name="Int. J. Syst. Evol. Microbiol.">
        <title>The Global Catalogue of Microorganisms (GCM) 10K type strain sequencing project: providing services to taxonomists for standard genome sequencing and annotation.</title>
        <authorList>
            <consortium name="The Broad Institute Genomics Platform"/>
            <consortium name="The Broad Institute Genome Sequencing Center for Infectious Disease"/>
            <person name="Wu L."/>
            <person name="Ma J."/>
        </authorList>
    </citation>
    <scope>NUCLEOTIDE SEQUENCE [LARGE SCALE GENOMIC DNA]</scope>
    <source>
        <strain evidence="4">JCM 32206</strain>
    </source>
</reference>
<accession>A0ABP8NW82</accession>
<dbReference type="Proteomes" id="UP001501183">
    <property type="component" value="Unassembled WGS sequence"/>
</dbReference>
<comment type="caution">
    <text evidence="3">The sequence shown here is derived from an EMBL/GenBank/DDBJ whole genome shotgun (WGS) entry which is preliminary data.</text>
</comment>
<feature type="region of interest" description="Disordered" evidence="1">
    <location>
        <begin position="71"/>
        <end position="100"/>
    </location>
</feature>
<evidence type="ECO:0000256" key="1">
    <source>
        <dbReference type="SAM" id="MobiDB-lite"/>
    </source>
</evidence>
<protein>
    <submittedName>
        <fullName evidence="3">Alpha/beta fold hydrolase</fullName>
    </submittedName>
</protein>
<gene>
    <name evidence="3" type="ORF">GCM10023094_05440</name>
</gene>
<feature type="compositionally biased region" description="Low complexity" evidence="1">
    <location>
        <begin position="72"/>
        <end position="84"/>
    </location>
</feature>
<sequence>MGIRRIALVGAASLTLLAGPAAGTVGAAPGPGGAGSSTVATARVSPVGTARMSTVGTASVAETPMLPGPPQATHAAAADYGDAHPGSVPPGANDFTCRPTADHPNPVVLAHGSDSNAYSDWADLAPRLKAAAYCVFAVNYGGTPGSTTFGTEDMYLSAGQIADFVHRVRAGTGAAKVDLVGFSQGATVTRYFVNKLGGAAVVDRWVGVASPSYGGIFYGLVPAADAVPGGRDVVSLFTTTAVAQQAQGSDFLADLNGGGDTVAGVRYTTIGTRYDEMIQPWTNVALHGPGATNVLVQDRCPQDMTGHMNMVYDPFTLGLVMQALDPGTTDPDTGDANIPAPACTPVPLGTGMIGMVGR</sequence>
<dbReference type="PANTHER" id="PTHR32015">
    <property type="entry name" value="FASTING INDUCED LIPASE"/>
    <property type="match status" value="1"/>
</dbReference>
<dbReference type="Pfam" id="PF01674">
    <property type="entry name" value="Lipase_2"/>
    <property type="match status" value="1"/>
</dbReference>
<dbReference type="InterPro" id="IPR029058">
    <property type="entry name" value="AB_hydrolase_fold"/>
</dbReference>
<evidence type="ECO:0000313" key="4">
    <source>
        <dbReference type="Proteomes" id="UP001501183"/>
    </source>
</evidence>
<dbReference type="Gene3D" id="3.40.50.1820">
    <property type="entry name" value="alpha/beta hydrolase"/>
    <property type="match status" value="1"/>
</dbReference>
<keyword evidence="2" id="KW-0732">Signal</keyword>
<evidence type="ECO:0000313" key="3">
    <source>
        <dbReference type="EMBL" id="GAA4472813.1"/>
    </source>
</evidence>
<proteinExistence type="predicted"/>
<name>A0ABP8NW82_9NOCA</name>
<organism evidence="3 4">
    <name type="scientific">Rhodococcus olei</name>
    <dbReference type="NCBI Taxonomy" id="2161675"/>
    <lineage>
        <taxon>Bacteria</taxon>
        <taxon>Bacillati</taxon>
        <taxon>Actinomycetota</taxon>
        <taxon>Actinomycetes</taxon>
        <taxon>Mycobacteriales</taxon>
        <taxon>Nocardiaceae</taxon>
        <taxon>Rhodococcus</taxon>
    </lineage>
</organism>
<feature type="chain" id="PRO_5046101805" evidence="2">
    <location>
        <begin position="28"/>
        <end position="358"/>
    </location>
</feature>
<dbReference type="GO" id="GO:0016787">
    <property type="term" value="F:hydrolase activity"/>
    <property type="evidence" value="ECO:0007669"/>
    <property type="project" value="UniProtKB-KW"/>
</dbReference>
<dbReference type="EMBL" id="BAABFB010000017">
    <property type="protein sequence ID" value="GAA4472813.1"/>
    <property type="molecule type" value="Genomic_DNA"/>
</dbReference>
<feature type="signal peptide" evidence="2">
    <location>
        <begin position="1"/>
        <end position="27"/>
    </location>
</feature>
<dbReference type="SUPFAM" id="SSF53474">
    <property type="entry name" value="alpha/beta-Hydrolases"/>
    <property type="match status" value="1"/>
</dbReference>
<evidence type="ECO:0000256" key="2">
    <source>
        <dbReference type="SAM" id="SignalP"/>
    </source>
</evidence>
<keyword evidence="3" id="KW-0378">Hydrolase</keyword>